<reference evidence="10" key="1">
    <citation type="journal article" date="2019" name="Int. J. Syst. Evol. Microbiol.">
        <title>The Global Catalogue of Microorganisms (GCM) 10K type strain sequencing project: providing services to taxonomists for standard genome sequencing and annotation.</title>
        <authorList>
            <consortium name="The Broad Institute Genomics Platform"/>
            <consortium name="The Broad Institute Genome Sequencing Center for Infectious Disease"/>
            <person name="Wu L."/>
            <person name="Ma J."/>
        </authorList>
    </citation>
    <scope>NUCLEOTIDE SEQUENCE [LARGE SCALE GENOMIC DNA]</scope>
    <source>
        <strain evidence="10">JCM 16022</strain>
    </source>
</reference>
<proteinExistence type="inferred from homology"/>
<comment type="caution">
    <text evidence="9">The sequence shown here is derived from an EMBL/GenBank/DDBJ whole genome shotgun (WGS) entry which is preliminary data.</text>
</comment>
<evidence type="ECO:0000256" key="7">
    <source>
        <dbReference type="ARBA" id="ARBA00032572"/>
    </source>
</evidence>
<evidence type="ECO:0000313" key="9">
    <source>
        <dbReference type="EMBL" id="GAA2144074.1"/>
    </source>
</evidence>
<evidence type="ECO:0000256" key="1">
    <source>
        <dbReference type="ARBA" id="ARBA00000697"/>
    </source>
</evidence>
<keyword evidence="5" id="KW-0808">Transferase</keyword>
<organism evidence="9 10">
    <name type="scientific">Nocardioides koreensis</name>
    <dbReference type="NCBI Taxonomy" id="433651"/>
    <lineage>
        <taxon>Bacteria</taxon>
        <taxon>Bacillati</taxon>
        <taxon>Actinomycetota</taxon>
        <taxon>Actinomycetes</taxon>
        <taxon>Propionibacteriales</taxon>
        <taxon>Nocardioidaceae</taxon>
        <taxon>Nocardioides</taxon>
    </lineage>
</organism>
<dbReference type="Proteomes" id="UP001501771">
    <property type="component" value="Unassembled WGS sequence"/>
</dbReference>
<sequence length="298" mass="30982">MVERRLGRRALLAGGGAAVVAVGGAALGVEQGVLPGRPWLQARLGLNGEAGVVPGTRPGPVVSGSFVSRHRLGAETGWSILRPPGGPHHLPVVVALHGLGESHATLTGPGFGLDHYLAARVAAGTPPFAIATVDGGTTYWHPRASGEDAGAMVVDELLPLLAGHGLRTDAIGLMGWSMGGYGALRLAGLLGPGRVRAVVAASPALWTDPADASPSGFDSREEYERNSVMGHQADLDGVAVRVDCGTGDPFYRDVQDYVDGFDRPVTSSFQPGAHDAAYWRRMLPTELSFLGGRLPRRA</sequence>
<dbReference type="InterPro" id="IPR006311">
    <property type="entry name" value="TAT_signal"/>
</dbReference>
<comment type="catalytic activity">
    <reaction evidence="1">
        <text>2 alpha,alpha'-trehalose 6-mycolate = alpha,alpha'-trehalose 6,6'-bismycolate + alpha,alpha-trehalose</text>
        <dbReference type="Rhea" id="RHEA:23472"/>
        <dbReference type="ChEBI" id="CHEBI:16551"/>
        <dbReference type="ChEBI" id="CHEBI:18195"/>
        <dbReference type="ChEBI" id="CHEBI:18234"/>
        <dbReference type="EC" id="2.3.1.122"/>
    </reaction>
</comment>
<dbReference type="PANTHER" id="PTHR48098:SF1">
    <property type="entry name" value="DIACYLGLYCEROL ACYLTRANSFERASE_MYCOLYLTRANSFERASE AG85A"/>
    <property type="match status" value="1"/>
</dbReference>
<gene>
    <name evidence="9" type="ORF">GCM10009844_17220</name>
</gene>
<evidence type="ECO:0000256" key="8">
    <source>
        <dbReference type="ARBA" id="ARBA00048109"/>
    </source>
</evidence>
<dbReference type="PANTHER" id="PTHR48098">
    <property type="entry name" value="ENTEROCHELIN ESTERASE-RELATED"/>
    <property type="match status" value="1"/>
</dbReference>
<protein>
    <recommendedName>
        <fullName evidence="7">Acyl-CoA:diacylglycerol acyltransferase</fullName>
        <ecNumber evidence="3">2.3.1.122</ecNumber>
        <ecNumber evidence="4">2.3.1.20</ecNumber>
    </recommendedName>
</protein>
<dbReference type="RefSeq" id="WP_344150120.1">
    <property type="nucleotide sequence ID" value="NZ_BAAAQR010000004.1"/>
</dbReference>
<dbReference type="EC" id="2.3.1.20" evidence="4"/>
<dbReference type="Gene3D" id="3.40.50.1820">
    <property type="entry name" value="alpha/beta hydrolase"/>
    <property type="match status" value="1"/>
</dbReference>
<comment type="catalytic activity">
    <reaction evidence="8">
        <text>an acyl-CoA + a 1,2-diacyl-sn-glycerol = a triacyl-sn-glycerol + CoA</text>
        <dbReference type="Rhea" id="RHEA:10868"/>
        <dbReference type="ChEBI" id="CHEBI:17815"/>
        <dbReference type="ChEBI" id="CHEBI:57287"/>
        <dbReference type="ChEBI" id="CHEBI:58342"/>
        <dbReference type="ChEBI" id="CHEBI:64615"/>
        <dbReference type="EC" id="2.3.1.20"/>
    </reaction>
</comment>
<keyword evidence="10" id="KW-1185">Reference proteome</keyword>
<dbReference type="SUPFAM" id="SSF53474">
    <property type="entry name" value="alpha/beta-Hydrolases"/>
    <property type="match status" value="1"/>
</dbReference>
<evidence type="ECO:0000256" key="2">
    <source>
        <dbReference type="ARBA" id="ARBA00005874"/>
    </source>
</evidence>
<evidence type="ECO:0000256" key="6">
    <source>
        <dbReference type="ARBA" id="ARBA00023315"/>
    </source>
</evidence>
<accession>A0ABP5LEQ8</accession>
<dbReference type="GO" id="GO:0016787">
    <property type="term" value="F:hydrolase activity"/>
    <property type="evidence" value="ECO:0007669"/>
    <property type="project" value="UniProtKB-KW"/>
</dbReference>
<dbReference type="InterPro" id="IPR050583">
    <property type="entry name" value="Mycobacterial_A85_antigen"/>
</dbReference>
<evidence type="ECO:0000256" key="5">
    <source>
        <dbReference type="ARBA" id="ARBA00022679"/>
    </source>
</evidence>
<dbReference type="InterPro" id="IPR029058">
    <property type="entry name" value="AB_hydrolase_fold"/>
</dbReference>
<dbReference type="InterPro" id="IPR000801">
    <property type="entry name" value="Esterase-like"/>
</dbReference>
<comment type="similarity">
    <text evidence="2">Belongs to the mycobacterial A85 antigen family.</text>
</comment>
<evidence type="ECO:0000256" key="4">
    <source>
        <dbReference type="ARBA" id="ARBA00013244"/>
    </source>
</evidence>
<name>A0ABP5LEQ8_9ACTN</name>
<evidence type="ECO:0000256" key="3">
    <source>
        <dbReference type="ARBA" id="ARBA00012820"/>
    </source>
</evidence>
<dbReference type="Pfam" id="PF00756">
    <property type="entry name" value="Esterase"/>
    <property type="match status" value="1"/>
</dbReference>
<dbReference type="EMBL" id="BAAAQR010000004">
    <property type="protein sequence ID" value="GAA2144074.1"/>
    <property type="molecule type" value="Genomic_DNA"/>
</dbReference>
<evidence type="ECO:0000313" key="10">
    <source>
        <dbReference type="Proteomes" id="UP001501771"/>
    </source>
</evidence>
<dbReference type="PROSITE" id="PS51318">
    <property type="entry name" value="TAT"/>
    <property type="match status" value="1"/>
</dbReference>
<keyword evidence="6" id="KW-0012">Acyltransferase</keyword>
<keyword evidence="9" id="KW-0378">Hydrolase</keyword>
<dbReference type="EC" id="2.3.1.122" evidence="3"/>